<dbReference type="Gene3D" id="3.30.70.330">
    <property type="match status" value="1"/>
</dbReference>
<accession>A0A3M7QSV2</accession>
<keyword evidence="1" id="KW-0863">Zinc-finger</keyword>
<dbReference type="STRING" id="10195.A0A3M7QSV2"/>
<gene>
    <name evidence="6" type="ORF">BpHYR1_034082</name>
</gene>
<dbReference type="InterPro" id="IPR012677">
    <property type="entry name" value="Nucleotide-bd_a/b_plait_sf"/>
</dbReference>
<dbReference type="PROSITE" id="PS50102">
    <property type="entry name" value="RRM"/>
    <property type="match status" value="1"/>
</dbReference>
<protein>
    <submittedName>
        <fullName evidence="6">Putative splicing arginine serine-rich 6</fullName>
    </submittedName>
</protein>
<organism evidence="6 7">
    <name type="scientific">Brachionus plicatilis</name>
    <name type="common">Marine rotifer</name>
    <name type="synonym">Brachionus muelleri</name>
    <dbReference type="NCBI Taxonomy" id="10195"/>
    <lineage>
        <taxon>Eukaryota</taxon>
        <taxon>Metazoa</taxon>
        <taxon>Spiralia</taxon>
        <taxon>Gnathifera</taxon>
        <taxon>Rotifera</taxon>
        <taxon>Eurotatoria</taxon>
        <taxon>Monogononta</taxon>
        <taxon>Pseudotrocha</taxon>
        <taxon>Ploima</taxon>
        <taxon>Brachionidae</taxon>
        <taxon>Brachionus</taxon>
    </lineage>
</organism>
<dbReference type="Proteomes" id="UP000276133">
    <property type="component" value="Unassembled WGS sequence"/>
</dbReference>
<feature type="compositionally biased region" description="Basic residues" evidence="3">
    <location>
        <begin position="182"/>
        <end position="207"/>
    </location>
</feature>
<dbReference type="AlphaFoldDB" id="A0A3M7QSV2"/>
<reference evidence="6 7" key="1">
    <citation type="journal article" date="2018" name="Sci. Rep.">
        <title>Genomic signatures of local adaptation to the degree of environmental predictability in rotifers.</title>
        <authorList>
            <person name="Franch-Gras L."/>
            <person name="Hahn C."/>
            <person name="Garcia-Roger E.M."/>
            <person name="Carmona M.J."/>
            <person name="Serra M."/>
            <person name="Gomez A."/>
        </authorList>
    </citation>
    <scope>NUCLEOTIDE SEQUENCE [LARGE SCALE GENOMIC DNA]</scope>
    <source>
        <strain evidence="6">HYR1</strain>
    </source>
</reference>
<dbReference type="PANTHER" id="PTHR23147">
    <property type="entry name" value="SERINE/ARGININE RICH SPLICING FACTOR"/>
    <property type="match status" value="1"/>
</dbReference>
<comment type="caution">
    <text evidence="6">The sequence shown here is derived from an EMBL/GenBank/DDBJ whole genome shotgun (WGS) entry which is preliminary data.</text>
</comment>
<feature type="domain" description="CCHC-type" evidence="5">
    <location>
        <begin position="149"/>
        <end position="164"/>
    </location>
</feature>
<dbReference type="PROSITE" id="PS50158">
    <property type="entry name" value="ZF_CCHC"/>
    <property type="match status" value="1"/>
</dbReference>
<feature type="compositionally biased region" description="Basic residues" evidence="3">
    <location>
        <begin position="214"/>
        <end position="227"/>
    </location>
</feature>
<dbReference type="Pfam" id="PF00098">
    <property type="entry name" value="zf-CCHC"/>
    <property type="match status" value="1"/>
</dbReference>
<dbReference type="EMBL" id="REGN01005191">
    <property type="protein sequence ID" value="RNA14430.1"/>
    <property type="molecule type" value="Genomic_DNA"/>
</dbReference>
<dbReference type="InterPro" id="IPR050907">
    <property type="entry name" value="SRSF"/>
</dbReference>
<feature type="region of interest" description="Disordered" evidence="3">
    <location>
        <begin position="160"/>
        <end position="227"/>
    </location>
</feature>
<evidence type="ECO:0000256" key="1">
    <source>
        <dbReference type="PROSITE-ProRule" id="PRU00047"/>
    </source>
</evidence>
<dbReference type="Gene3D" id="4.10.60.10">
    <property type="entry name" value="Zinc finger, CCHC-type"/>
    <property type="match status" value="1"/>
</dbReference>
<keyword evidence="1" id="KW-0862">Zinc</keyword>
<feature type="domain" description="RRM" evidence="4">
    <location>
        <begin position="4"/>
        <end position="121"/>
    </location>
</feature>
<evidence type="ECO:0000313" key="7">
    <source>
        <dbReference type="Proteomes" id="UP000276133"/>
    </source>
</evidence>
<dbReference type="SUPFAM" id="SSF57756">
    <property type="entry name" value="Retrovirus zinc finger-like domains"/>
    <property type="match status" value="1"/>
</dbReference>
<evidence type="ECO:0000313" key="6">
    <source>
        <dbReference type="EMBL" id="RNA14430.1"/>
    </source>
</evidence>
<dbReference type="SUPFAM" id="SSF54928">
    <property type="entry name" value="RNA-binding domain, RBD"/>
    <property type="match status" value="2"/>
</dbReference>
<dbReference type="InterPro" id="IPR001878">
    <property type="entry name" value="Znf_CCHC"/>
</dbReference>
<dbReference type="SMART" id="SM00360">
    <property type="entry name" value="RRM"/>
    <property type="match status" value="1"/>
</dbReference>
<dbReference type="InterPro" id="IPR000504">
    <property type="entry name" value="RRM_dom"/>
</dbReference>
<name>A0A3M7QSV2_BRAPC</name>
<evidence type="ECO:0000259" key="5">
    <source>
        <dbReference type="PROSITE" id="PS50158"/>
    </source>
</evidence>
<dbReference type="OrthoDB" id="1099063at2759"/>
<dbReference type="InterPro" id="IPR035979">
    <property type="entry name" value="RBD_domain_sf"/>
</dbReference>
<dbReference type="GO" id="GO:0008270">
    <property type="term" value="F:zinc ion binding"/>
    <property type="evidence" value="ECO:0007669"/>
    <property type="project" value="UniProtKB-KW"/>
</dbReference>
<evidence type="ECO:0000256" key="3">
    <source>
        <dbReference type="SAM" id="MobiDB-lite"/>
    </source>
</evidence>
<dbReference type="SMART" id="SM00343">
    <property type="entry name" value="ZnF_C2HC"/>
    <property type="match status" value="1"/>
</dbReference>
<dbReference type="GO" id="GO:0003723">
    <property type="term" value="F:RNA binding"/>
    <property type="evidence" value="ECO:0007669"/>
    <property type="project" value="UniProtKB-UniRule"/>
</dbReference>
<dbReference type="Pfam" id="PF00076">
    <property type="entry name" value="RRM_1"/>
    <property type="match status" value="1"/>
</dbReference>
<proteinExistence type="predicted"/>
<sequence>MPKTQLYVGNLDRDITRRDIEDTFDKYGKILACDIKSKGNAPSYAFLDFDDERDAESFISDSHLTLIPYSDKAFRLINPLVTLDSELPSTHESVISETDALRSENGKELRGRSMVIEWAKSKEEKISRESKYGRNGFSRGGRAPRSLDCYECGRRGHFAKDCPDRRRSDRDRRDRDRDDRRDRRRSRSRSRSRRRSRSPSVIRRRSKSRSDSRRRSRSRSYSRRSRS</sequence>
<evidence type="ECO:0000259" key="4">
    <source>
        <dbReference type="PROSITE" id="PS50102"/>
    </source>
</evidence>
<keyword evidence="7" id="KW-1185">Reference proteome</keyword>
<feature type="compositionally biased region" description="Basic and acidic residues" evidence="3">
    <location>
        <begin position="160"/>
        <end position="181"/>
    </location>
</feature>
<evidence type="ECO:0000256" key="2">
    <source>
        <dbReference type="PROSITE-ProRule" id="PRU00176"/>
    </source>
</evidence>
<keyword evidence="1" id="KW-0479">Metal-binding</keyword>
<dbReference type="InterPro" id="IPR036875">
    <property type="entry name" value="Znf_CCHC_sf"/>
</dbReference>
<keyword evidence="2" id="KW-0694">RNA-binding</keyword>